<dbReference type="AlphaFoldDB" id="J3MWB9"/>
<dbReference type="HOGENOM" id="CLU_2501570_0_0_1"/>
<name>J3MWB9_ORYBR</name>
<evidence type="ECO:0000313" key="2">
    <source>
        <dbReference type="EnsemblPlants" id="OB09G12980.1"/>
    </source>
</evidence>
<feature type="compositionally biased region" description="Polar residues" evidence="1">
    <location>
        <begin position="16"/>
        <end position="26"/>
    </location>
</feature>
<evidence type="ECO:0000256" key="1">
    <source>
        <dbReference type="SAM" id="MobiDB-lite"/>
    </source>
</evidence>
<dbReference type="EnsemblPlants" id="OB09G12980.1">
    <property type="protein sequence ID" value="OB09G12980.1"/>
    <property type="gene ID" value="OB09G12980"/>
</dbReference>
<sequence>MESVRINIETLVNGMEQSMPTSSTSHRLFHLQSEGGNQGDRPQRVRATHGGDRSFKHSSLFSATFSRRSHTKISGLYVCTYAGSGF</sequence>
<accession>J3MWB9</accession>
<dbReference type="Proteomes" id="UP000006038">
    <property type="component" value="Chromosome 9"/>
</dbReference>
<protein>
    <submittedName>
        <fullName evidence="2">Uncharacterized protein</fullName>
    </submittedName>
</protein>
<feature type="region of interest" description="Disordered" evidence="1">
    <location>
        <begin position="16"/>
        <end position="53"/>
    </location>
</feature>
<organism evidence="2">
    <name type="scientific">Oryza brachyantha</name>
    <name type="common">malo sina</name>
    <dbReference type="NCBI Taxonomy" id="4533"/>
    <lineage>
        <taxon>Eukaryota</taxon>
        <taxon>Viridiplantae</taxon>
        <taxon>Streptophyta</taxon>
        <taxon>Embryophyta</taxon>
        <taxon>Tracheophyta</taxon>
        <taxon>Spermatophyta</taxon>
        <taxon>Magnoliopsida</taxon>
        <taxon>Liliopsida</taxon>
        <taxon>Poales</taxon>
        <taxon>Poaceae</taxon>
        <taxon>BOP clade</taxon>
        <taxon>Oryzoideae</taxon>
        <taxon>Oryzeae</taxon>
        <taxon>Oryzinae</taxon>
        <taxon>Oryza</taxon>
    </lineage>
</organism>
<dbReference type="Gramene" id="OB09G12980.1">
    <property type="protein sequence ID" value="OB09G12980.1"/>
    <property type="gene ID" value="OB09G12980"/>
</dbReference>
<reference evidence="2" key="1">
    <citation type="journal article" date="2013" name="Nat. Commun.">
        <title>Whole-genome sequencing of Oryza brachyantha reveals mechanisms underlying Oryza genome evolution.</title>
        <authorList>
            <person name="Chen J."/>
            <person name="Huang Q."/>
            <person name="Gao D."/>
            <person name="Wang J."/>
            <person name="Lang Y."/>
            <person name="Liu T."/>
            <person name="Li B."/>
            <person name="Bai Z."/>
            <person name="Luis Goicoechea J."/>
            <person name="Liang C."/>
            <person name="Chen C."/>
            <person name="Zhang W."/>
            <person name="Sun S."/>
            <person name="Liao Y."/>
            <person name="Zhang X."/>
            <person name="Yang L."/>
            <person name="Song C."/>
            <person name="Wang M."/>
            <person name="Shi J."/>
            <person name="Liu G."/>
            <person name="Liu J."/>
            <person name="Zhou H."/>
            <person name="Zhou W."/>
            <person name="Yu Q."/>
            <person name="An N."/>
            <person name="Chen Y."/>
            <person name="Cai Q."/>
            <person name="Wang B."/>
            <person name="Liu B."/>
            <person name="Min J."/>
            <person name="Huang Y."/>
            <person name="Wu H."/>
            <person name="Li Z."/>
            <person name="Zhang Y."/>
            <person name="Yin Y."/>
            <person name="Song W."/>
            <person name="Jiang J."/>
            <person name="Jackson S.A."/>
            <person name="Wing R.A."/>
            <person name="Wang J."/>
            <person name="Chen M."/>
        </authorList>
    </citation>
    <scope>NUCLEOTIDE SEQUENCE [LARGE SCALE GENOMIC DNA]</scope>
    <source>
        <strain evidence="2">cv. IRGC 101232</strain>
    </source>
</reference>
<evidence type="ECO:0000313" key="3">
    <source>
        <dbReference type="Proteomes" id="UP000006038"/>
    </source>
</evidence>
<proteinExistence type="predicted"/>
<reference evidence="2" key="2">
    <citation type="submission" date="2013-04" db="UniProtKB">
        <authorList>
            <consortium name="EnsemblPlants"/>
        </authorList>
    </citation>
    <scope>IDENTIFICATION</scope>
</reference>
<keyword evidence="3" id="KW-1185">Reference proteome</keyword>